<dbReference type="OrthoDB" id="18937at2759"/>
<dbReference type="InterPro" id="IPR013087">
    <property type="entry name" value="Znf_C2H2_type"/>
</dbReference>
<evidence type="ECO:0000313" key="8">
    <source>
        <dbReference type="EMBL" id="ESO98495.1"/>
    </source>
</evidence>
<dbReference type="OMA" id="PHYESIN"/>
<sequence length="202" mass="22980">DIVDSSGNLTVNEFRIPHLGQSSVYHEPVSMSTQSLTESALSRYNNTDERWRSGPHPQYESINGQNRHAILAHLITCYYRNISSLSTKSHQAFCKACSRICTTGFKNLYHYREHNENSNHIKSKYNGIIEEDQPVPRLVISPALLVEMLSCLYFIMFNNEADLGIQAINDFYQTQLILLINQPFSSPSSLQHVLNYQGALTP</sequence>
<proteinExistence type="inferred from homology"/>
<keyword evidence="4" id="KW-0963">Cytoplasm</keyword>
<dbReference type="PANTHER" id="PTHR31220">
    <property type="entry name" value="HYCCIN RELATED"/>
    <property type="match status" value="1"/>
</dbReference>
<evidence type="ECO:0000256" key="6">
    <source>
        <dbReference type="ARBA" id="ARBA00034482"/>
    </source>
</evidence>
<protein>
    <recommendedName>
        <fullName evidence="7">C2H2-type domain-containing protein</fullName>
    </recommendedName>
</protein>
<keyword evidence="5" id="KW-0472">Membrane</keyword>
<evidence type="ECO:0000256" key="5">
    <source>
        <dbReference type="ARBA" id="ARBA00023136"/>
    </source>
</evidence>
<accession>V4AU76</accession>
<evidence type="ECO:0000256" key="4">
    <source>
        <dbReference type="ARBA" id="ARBA00022490"/>
    </source>
</evidence>
<evidence type="ECO:0000256" key="1">
    <source>
        <dbReference type="ARBA" id="ARBA00004236"/>
    </source>
</evidence>
<keyword evidence="9" id="KW-1185">Reference proteome</keyword>
<dbReference type="RefSeq" id="XP_009050803.1">
    <property type="nucleotide sequence ID" value="XM_009052555.1"/>
</dbReference>
<dbReference type="EMBL" id="KB201248">
    <property type="protein sequence ID" value="ESO98495.1"/>
    <property type="molecule type" value="Genomic_DNA"/>
</dbReference>
<keyword evidence="3" id="KW-1003">Cell membrane</keyword>
<organism evidence="8 9">
    <name type="scientific">Lottia gigantea</name>
    <name type="common">Giant owl limpet</name>
    <dbReference type="NCBI Taxonomy" id="225164"/>
    <lineage>
        <taxon>Eukaryota</taxon>
        <taxon>Metazoa</taxon>
        <taxon>Spiralia</taxon>
        <taxon>Lophotrochozoa</taxon>
        <taxon>Mollusca</taxon>
        <taxon>Gastropoda</taxon>
        <taxon>Patellogastropoda</taxon>
        <taxon>Lottioidea</taxon>
        <taxon>Lottiidae</taxon>
        <taxon>Lottia</taxon>
    </lineage>
</organism>
<dbReference type="STRING" id="225164.V4AU76"/>
<dbReference type="KEGG" id="lgi:LOTGIDRAFT_174221"/>
<dbReference type="GO" id="GO:0005886">
    <property type="term" value="C:plasma membrane"/>
    <property type="evidence" value="ECO:0007669"/>
    <property type="project" value="UniProtKB-SubCell"/>
</dbReference>
<gene>
    <name evidence="8" type="ORF">LOTGIDRAFT_174221</name>
</gene>
<comment type="similarity">
    <text evidence="6">Belongs to the Hyccin family.</text>
</comment>
<dbReference type="HOGENOM" id="CLU_1357658_0_0_1"/>
<dbReference type="GO" id="GO:0072659">
    <property type="term" value="P:protein localization to plasma membrane"/>
    <property type="evidence" value="ECO:0007669"/>
    <property type="project" value="TreeGrafter"/>
</dbReference>
<dbReference type="Proteomes" id="UP000030746">
    <property type="component" value="Unassembled WGS sequence"/>
</dbReference>
<feature type="domain" description="C2H2-type" evidence="7">
    <location>
        <begin position="97"/>
        <end position="120"/>
    </location>
</feature>
<comment type="subcellular location">
    <subcellularLocation>
        <location evidence="1">Cell membrane</location>
    </subcellularLocation>
    <subcellularLocation>
        <location evidence="2">Cytoplasm</location>
        <location evidence="2">Cytosol</location>
    </subcellularLocation>
</comment>
<evidence type="ECO:0000313" key="9">
    <source>
        <dbReference type="Proteomes" id="UP000030746"/>
    </source>
</evidence>
<evidence type="ECO:0000256" key="2">
    <source>
        <dbReference type="ARBA" id="ARBA00004514"/>
    </source>
</evidence>
<evidence type="ECO:0000259" key="7">
    <source>
        <dbReference type="PROSITE" id="PS00028"/>
    </source>
</evidence>
<dbReference type="Pfam" id="PF09790">
    <property type="entry name" value="Hyccin"/>
    <property type="match status" value="1"/>
</dbReference>
<feature type="non-terminal residue" evidence="8">
    <location>
        <position position="1"/>
    </location>
</feature>
<dbReference type="GO" id="GO:0046854">
    <property type="term" value="P:phosphatidylinositol phosphate biosynthetic process"/>
    <property type="evidence" value="ECO:0007669"/>
    <property type="project" value="TreeGrafter"/>
</dbReference>
<dbReference type="PROSITE" id="PS00028">
    <property type="entry name" value="ZINC_FINGER_C2H2_1"/>
    <property type="match status" value="1"/>
</dbReference>
<dbReference type="AlphaFoldDB" id="V4AU76"/>
<dbReference type="CTD" id="20242662"/>
<dbReference type="InterPro" id="IPR018619">
    <property type="entry name" value="Hyccin"/>
</dbReference>
<evidence type="ECO:0000256" key="3">
    <source>
        <dbReference type="ARBA" id="ARBA00022475"/>
    </source>
</evidence>
<dbReference type="GO" id="GO:0005829">
    <property type="term" value="C:cytosol"/>
    <property type="evidence" value="ECO:0007669"/>
    <property type="project" value="UniProtKB-SubCell"/>
</dbReference>
<name>V4AU76_LOTGI</name>
<dbReference type="PANTHER" id="PTHR31220:SF1">
    <property type="entry name" value="GH21176P"/>
    <property type="match status" value="1"/>
</dbReference>
<dbReference type="GeneID" id="20242662"/>
<reference evidence="8 9" key="1">
    <citation type="journal article" date="2013" name="Nature">
        <title>Insights into bilaterian evolution from three spiralian genomes.</title>
        <authorList>
            <person name="Simakov O."/>
            <person name="Marletaz F."/>
            <person name="Cho S.J."/>
            <person name="Edsinger-Gonzales E."/>
            <person name="Havlak P."/>
            <person name="Hellsten U."/>
            <person name="Kuo D.H."/>
            <person name="Larsson T."/>
            <person name="Lv J."/>
            <person name="Arendt D."/>
            <person name="Savage R."/>
            <person name="Osoegawa K."/>
            <person name="de Jong P."/>
            <person name="Grimwood J."/>
            <person name="Chapman J.A."/>
            <person name="Shapiro H."/>
            <person name="Aerts A."/>
            <person name="Otillar R.P."/>
            <person name="Terry A.Y."/>
            <person name="Boore J.L."/>
            <person name="Grigoriev I.V."/>
            <person name="Lindberg D.R."/>
            <person name="Seaver E.C."/>
            <person name="Weisblat D.A."/>
            <person name="Putnam N.H."/>
            <person name="Rokhsar D.S."/>
        </authorList>
    </citation>
    <scope>NUCLEOTIDE SEQUENCE [LARGE SCALE GENOMIC DNA]</scope>
</reference>